<evidence type="ECO:0000256" key="7">
    <source>
        <dbReference type="ARBA" id="ARBA00023180"/>
    </source>
</evidence>
<dbReference type="GO" id="GO:0000139">
    <property type="term" value="C:Golgi membrane"/>
    <property type="evidence" value="ECO:0007669"/>
    <property type="project" value="TreeGrafter"/>
</dbReference>
<evidence type="ECO:0000256" key="3">
    <source>
        <dbReference type="ARBA" id="ARBA00022729"/>
    </source>
</evidence>
<dbReference type="PANTHER" id="PTHR22897:SF8">
    <property type="entry name" value="SULFHYDRYL OXIDASE"/>
    <property type="match status" value="1"/>
</dbReference>
<keyword evidence="8" id="KW-1133">Transmembrane helix</keyword>
<dbReference type="Gene3D" id="3.40.30.10">
    <property type="entry name" value="Glutaredoxin"/>
    <property type="match status" value="1"/>
</dbReference>
<dbReference type="PROSITE" id="PS00194">
    <property type="entry name" value="THIOREDOXIN_1"/>
    <property type="match status" value="1"/>
</dbReference>
<keyword evidence="7" id="KW-0325">Glycoprotein</keyword>
<keyword evidence="2 8" id="KW-0285">Flavoprotein</keyword>
<accession>A0A7S0UWV6</accession>
<dbReference type="PROSITE" id="PS51257">
    <property type="entry name" value="PROKAR_LIPOPROTEIN"/>
    <property type="match status" value="1"/>
</dbReference>
<sequence>MWSKLLTSLLACFLVACLQLGSAAREIKPNNSPRKTSSADLTFKTFNKALENEAYVLVEFYSSWCPACRNYAPTYDAISAFLKDTKLSTGKNVFPAKVDCVTEKDLCKLFSIQRYPTIFFGSGSQFLKGPSSVKELHGDRSINGVLSFINDLMMESLKYVHPSKKSDPPASPLNLTPLPAPLSTTPTLPSKSVWHIDDVEKATMMLFETIRQANLTQRSAVLDIVSVFAISHPSGRCRRGADRLSSQFDLIWPASSTDVPDAFSTFRICPGAEPLQKQPWRACKGSKPDSRGYTCGLWTLFHALSAQLPENEDAHVGEKFVKMLKAFGTHFFQCSTCRDHFLVMLEDFTTDVPPPSSNEMTTRIPNLPKDKMDLVLLVWKMHNVVNTRLAEEEMTTHSFSGDPLYPKGQFPSHQQCKVCFRNTQTEDEETGKVDEGGKAAADTHAREERNESGKEGRDKQKEDGERKEEEKKKEKPNNISSKSKSTAKSKAKRSDEEGKEVDPKLTAAVVNREVEKQYNLREVYLFLMKVYGTAEVKVRTDEEQVKSESQKFVRGVSSRDRDMSIGFIKGKAVAMALVILSVPAAIVCAVIFWSNRKRAQSSSAAALIIRGNRLTRSRFSRNV</sequence>
<feature type="compositionally biased region" description="Basic and acidic residues" evidence="9">
    <location>
        <begin position="492"/>
        <end position="502"/>
    </location>
</feature>
<dbReference type="InterPro" id="IPR036249">
    <property type="entry name" value="Thioredoxin-like_sf"/>
</dbReference>
<gene>
    <name evidence="13" type="ORF">PPAR00522_LOCUS6437</name>
</gene>
<evidence type="ECO:0000256" key="1">
    <source>
        <dbReference type="ARBA" id="ARBA00001974"/>
    </source>
</evidence>
<keyword evidence="3 10" id="KW-0732">Signal</keyword>
<evidence type="ECO:0000313" key="13">
    <source>
        <dbReference type="EMBL" id="CAD8770038.1"/>
    </source>
</evidence>
<dbReference type="PANTHER" id="PTHR22897">
    <property type="entry name" value="QUIESCIN Q6-RELATED SULFHYDRYL OXIDASE"/>
    <property type="match status" value="1"/>
</dbReference>
<dbReference type="InterPro" id="IPR017937">
    <property type="entry name" value="Thioredoxin_CS"/>
</dbReference>
<evidence type="ECO:0000256" key="6">
    <source>
        <dbReference type="ARBA" id="ARBA00023157"/>
    </source>
</evidence>
<keyword evidence="6" id="KW-1015">Disulfide bond</keyword>
<name>A0A7S0UWV6_9CHLO</name>
<feature type="transmembrane region" description="Helical" evidence="8">
    <location>
        <begin position="572"/>
        <end position="593"/>
    </location>
</feature>
<evidence type="ECO:0000259" key="12">
    <source>
        <dbReference type="PROSITE" id="PS51352"/>
    </source>
</evidence>
<dbReference type="GO" id="GO:0003756">
    <property type="term" value="F:protein disulfide isomerase activity"/>
    <property type="evidence" value="ECO:0007669"/>
    <property type="project" value="TreeGrafter"/>
</dbReference>
<comment type="catalytic activity">
    <reaction evidence="8">
        <text>2 R'C(R)SH + O2 = R'C(R)S-S(R)CR' + H2O2</text>
        <dbReference type="Rhea" id="RHEA:17357"/>
        <dbReference type="ChEBI" id="CHEBI:15379"/>
        <dbReference type="ChEBI" id="CHEBI:16240"/>
        <dbReference type="ChEBI" id="CHEBI:16520"/>
        <dbReference type="ChEBI" id="CHEBI:17412"/>
        <dbReference type="EC" id="1.8.3.2"/>
    </reaction>
</comment>
<organism evidence="13">
    <name type="scientific">Polytomella parva</name>
    <dbReference type="NCBI Taxonomy" id="51329"/>
    <lineage>
        <taxon>Eukaryota</taxon>
        <taxon>Viridiplantae</taxon>
        <taxon>Chlorophyta</taxon>
        <taxon>core chlorophytes</taxon>
        <taxon>Chlorophyceae</taxon>
        <taxon>CS clade</taxon>
        <taxon>Chlamydomonadales</taxon>
        <taxon>Chlamydomonadaceae</taxon>
        <taxon>Polytomella</taxon>
    </lineage>
</organism>
<evidence type="ECO:0000256" key="9">
    <source>
        <dbReference type="SAM" id="MobiDB-lite"/>
    </source>
</evidence>
<feature type="region of interest" description="Disordered" evidence="9">
    <location>
        <begin position="424"/>
        <end position="502"/>
    </location>
</feature>
<dbReference type="InterPro" id="IPR036774">
    <property type="entry name" value="ERV/ALR_sulphydryl_oxid_sf"/>
</dbReference>
<evidence type="ECO:0000259" key="11">
    <source>
        <dbReference type="PROSITE" id="PS51324"/>
    </source>
</evidence>
<keyword evidence="4 8" id="KW-0274">FAD</keyword>
<dbReference type="InterPro" id="IPR013766">
    <property type="entry name" value="Thioredoxin_domain"/>
</dbReference>
<feature type="domain" description="ERV/ALR sulfhydryl oxidase" evidence="11">
    <location>
        <begin position="286"/>
        <end position="405"/>
    </location>
</feature>
<dbReference type="PROSITE" id="PS51324">
    <property type="entry name" value="ERV_ALR"/>
    <property type="match status" value="1"/>
</dbReference>
<dbReference type="EC" id="1.8.3.2" evidence="8"/>
<feature type="domain" description="Thioredoxin" evidence="12">
    <location>
        <begin position="18"/>
        <end position="154"/>
    </location>
</feature>
<dbReference type="InterPro" id="IPR017905">
    <property type="entry name" value="ERV/ALR_sulphydryl_oxidase"/>
</dbReference>
<dbReference type="GO" id="GO:0005615">
    <property type="term" value="C:extracellular space"/>
    <property type="evidence" value="ECO:0007669"/>
    <property type="project" value="TreeGrafter"/>
</dbReference>
<evidence type="ECO:0000256" key="10">
    <source>
        <dbReference type="SAM" id="SignalP"/>
    </source>
</evidence>
<comment type="cofactor">
    <cofactor evidence="1 8">
        <name>FAD</name>
        <dbReference type="ChEBI" id="CHEBI:57692"/>
    </cofactor>
</comment>
<dbReference type="InterPro" id="IPR039798">
    <property type="entry name" value="Sulfhydryl_oxidase"/>
</dbReference>
<dbReference type="EMBL" id="HBFM01010137">
    <property type="protein sequence ID" value="CAD8770038.1"/>
    <property type="molecule type" value="Transcribed_RNA"/>
</dbReference>
<dbReference type="PROSITE" id="PS51352">
    <property type="entry name" value="THIOREDOXIN_2"/>
    <property type="match status" value="1"/>
</dbReference>
<evidence type="ECO:0000256" key="2">
    <source>
        <dbReference type="ARBA" id="ARBA00022630"/>
    </source>
</evidence>
<keyword evidence="5 8" id="KW-0560">Oxidoreductase</keyword>
<evidence type="ECO:0000256" key="5">
    <source>
        <dbReference type="ARBA" id="ARBA00023002"/>
    </source>
</evidence>
<dbReference type="AlphaFoldDB" id="A0A7S0UWV6"/>
<dbReference type="CDD" id="cd02961">
    <property type="entry name" value="PDI_a_family"/>
    <property type="match status" value="1"/>
</dbReference>
<proteinExistence type="predicted"/>
<dbReference type="SUPFAM" id="SSF52833">
    <property type="entry name" value="Thioredoxin-like"/>
    <property type="match status" value="1"/>
</dbReference>
<evidence type="ECO:0000256" key="8">
    <source>
        <dbReference type="RuleBase" id="RU371123"/>
    </source>
</evidence>
<feature type="chain" id="PRO_5030824767" description="Sulfhydryl oxidase" evidence="10">
    <location>
        <begin position="24"/>
        <end position="623"/>
    </location>
</feature>
<protein>
    <recommendedName>
        <fullName evidence="8">Sulfhydryl oxidase</fullName>
        <ecNumber evidence="8">1.8.3.2</ecNumber>
    </recommendedName>
</protein>
<dbReference type="GO" id="GO:0006457">
    <property type="term" value="P:protein folding"/>
    <property type="evidence" value="ECO:0007669"/>
    <property type="project" value="TreeGrafter"/>
</dbReference>
<dbReference type="Pfam" id="PF04777">
    <property type="entry name" value="Evr1_Alr"/>
    <property type="match status" value="1"/>
</dbReference>
<keyword evidence="8" id="KW-0812">Transmembrane</keyword>
<feature type="compositionally biased region" description="Basic and acidic residues" evidence="9">
    <location>
        <begin position="430"/>
        <end position="476"/>
    </location>
</feature>
<feature type="signal peptide" evidence="10">
    <location>
        <begin position="1"/>
        <end position="23"/>
    </location>
</feature>
<reference evidence="13" key="1">
    <citation type="submission" date="2021-01" db="EMBL/GenBank/DDBJ databases">
        <authorList>
            <person name="Corre E."/>
            <person name="Pelletier E."/>
            <person name="Niang G."/>
            <person name="Scheremetjew M."/>
            <person name="Finn R."/>
            <person name="Kale V."/>
            <person name="Holt S."/>
            <person name="Cochrane G."/>
            <person name="Meng A."/>
            <person name="Brown T."/>
            <person name="Cohen L."/>
        </authorList>
    </citation>
    <scope>NUCLEOTIDE SEQUENCE</scope>
    <source>
        <strain evidence="13">SAG 63-3</strain>
    </source>
</reference>
<dbReference type="SUPFAM" id="SSF69000">
    <property type="entry name" value="FAD-dependent thiol oxidase"/>
    <property type="match status" value="1"/>
</dbReference>
<dbReference type="Pfam" id="PF00085">
    <property type="entry name" value="Thioredoxin"/>
    <property type="match status" value="1"/>
</dbReference>
<dbReference type="GO" id="GO:0016971">
    <property type="term" value="F:flavin-dependent sulfhydryl oxidase activity"/>
    <property type="evidence" value="ECO:0007669"/>
    <property type="project" value="InterPro"/>
</dbReference>
<keyword evidence="8" id="KW-0472">Membrane</keyword>
<dbReference type="Gene3D" id="1.20.120.310">
    <property type="entry name" value="ERV/ALR sulfhydryl oxidase domain"/>
    <property type="match status" value="1"/>
</dbReference>
<evidence type="ECO:0000256" key="4">
    <source>
        <dbReference type="ARBA" id="ARBA00022827"/>
    </source>
</evidence>